<gene>
    <name evidence="1" type="ORF">SacRon12I_09980</name>
</gene>
<evidence type="ECO:0000313" key="2">
    <source>
        <dbReference type="Proteomes" id="UP000011280"/>
    </source>
</evidence>
<proteinExistence type="predicted"/>
<evidence type="ECO:0000313" key="1">
    <source>
        <dbReference type="EMBL" id="AGE74218.1"/>
    </source>
</evidence>
<dbReference type="EMBL" id="CP002818">
    <property type="protein sequence ID" value="AGE74218.1"/>
    <property type="molecule type" value="Genomic_DNA"/>
</dbReference>
<accession>M1IFP3</accession>
<dbReference type="HOGENOM" id="CLU_3263985_0_0_2"/>
<dbReference type="Proteomes" id="UP000011280">
    <property type="component" value="Chromosome"/>
</dbReference>
<protein>
    <submittedName>
        <fullName evidence="1">Uncharacterized protein</fullName>
    </submittedName>
</protein>
<name>M1IFP3_9CREN</name>
<sequence length="41" mass="4664">MAEGKKSERKTLAFTGGNIKRNSWTKYQTTTTDRGKNMVEV</sequence>
<organism evidence="2">
    <name type="scientific">Sulfolobus acidocaldarius Ron12/I</name>
    <dbReference type="NCBI Taxonomy" id="1028567"/>
    <lineage>
        <taxon>Archaea</taxon>
        <taxon>Thermoproteota</taxon>
        <taxon>Thermoprotei</taxon>
        <taxon>Sulfolobales</taxon>
        <taxon>Sulfolobaceae</taxon>
        <taxon>Sulfolobus</taxon>
    </lineage>
</organism>
<dbReference type="AlphaFoldDB" id="M1IFP3"/>
<reference evidence="1 2" key="1">
    <citation type="journal article" date="2012" name="ISME J.">
        <title>Genomic evidence of rapid, global-scale gene flow in a Sulfolobus species.</title>
        <authorList>
            <person name="Mao D."/>
            <person name="Grogan D."/>
        </authorList>
    </citation>
    <scope>NUCLEOTIDE SEQUENCE [LARGE SCALE GENOMIC DNA]</scope>
    <source>
        <strain evidence="1 2">Ron12/I</strain>
    </source>
</reference>
<dbReference type="KEGG" id="sacr:SacRon12I_09980"/>